<dbReference type="AlphaFoldDB" id="A0A7W4J9P0"/>
<name>A0A7W4J9P0_9PROT</name>
<gene>
    <name evidence="1" type="ORF">HLH21_15165</name>
</gene>
<dbReference type="EMBL" id="JABEQH010000024">
    <property type="protein sequence ID" value="MBB2177247.1"/>
    <property type="molecule type" value="Genomic_DNA"/>
</dbReference>
<comment type="caution">
    <text evidence="1">The sequence shown here is derived from an EMBL/GenBank/DDBJ whole genome shotgun (WGS) entry which is preliminary data.</text>
</comment>
<keyword evidence="2" id="KW-1185">Reference proteome</keyword>
<organism evidence="1 2">
    <name type="scientific">Gluconacetobacter johannae</name>
    <dbReference type="NCBI Taxonomy" id="112140"/>
    <lineage>
        <taxon>Bacteria</taxon>
        <taxon>Pseudomonadati</taxon>
        <taxon>Pseudomonadota</taxon>
        <taxon>Alphaproteobacteria</taxon>
        <taxon>Acetobacterales</taxon>
        <taxon>Acetobacteraceae</taxon>
        <taxon>Gluconacetobacter</taxon>
    </lineage>
</organism>
<accession>A0A7W4J9P0</accession>
<evidence type="ECO:0000313" key="1">
    <source>
        <dbReference type="EMBL" id="MBB2177247.1"/>
    </source>
</evidence>
<evidence type="ECO:0000313" key="2">
    <source>
        <dbReference type="Proteomes" id="UP000561066"/>
    </source>
</evidence>
<protein>
    <recommendedName>
        <fullName evidence="3">Toprim domain-containing protein</fullName>
    </recommendedName>
</protein>
<sequence>MAAAEMDFVARYALSQGWSLKPRTILVEGTSDVALFGLAARLFCRSTGKDLLGDLAILAAGEGDRGGTHGVVRELVTMRNLSRAYLSPAGRPVYRVIGLFDNDVAGQKAVKGARNVDASIIEYRDVFRLRPKMPLRGNLDHVALKRSFEEQNEAYKGLSWELEDLIGPALMELFLDEHPTALMREHVMFDRTHRELTRDGKSRLVRFCQIHADLANLNDLVTTMHAIRHYLVLPTLA</sequence>
<dbReference type="Proteomes" id="UP000561066">
    <property type="component" value="Unassembled WGS sequence"/>
</dbReference>
<dbReference type="RefSeq" id="WP_182944591.1">
    <property type="nucleotide sequence ID" value="NZ_JABEQH010000024.1"/>
</dbReference>
<reference evidence="1 2" key="1">
    <citation type="submission" date="2020-04" db="EMBL/GenBank/DDBJ databases">
        <title>Description of novel Gluconacetobacter.</title>
        <authorList>
            <person name="Sombolestani A."/>
        </authorList>
    </citation>
    <scope>NUCLEOTIDE SEQUENCE [LARGE SCALE GENOMIC DNA]</scope>
    <source>
        <strain evidence="1 2">LMG 21312</strain>
    </source>
</reference>
<proteinExistence type="predicted"/>
<evidence type="ECO:0008006" key="3">
    <source>
        <dbReference type="Google" id="ProtNLM"/>
    </source>
</evidence>